<evidence type="ECO:0000313" key="2">
    <source>
        <dbReference type="Proteomes" id="UP000537989"/>
    </source>
</evidence>
<dbReference type="AlphaFoldDB" id="A0AAN6HGZ1"/>
<dbReference type="Proteomes" id="UP000537989">
    <property type="component" value="Unassembled WGS sequence"/>
</dbReference>
<protein>
    <submittedName>
        <fullName evidence="1">Uncharacterized protein</fullName>
    </submittedName>
</protein>
<organism evidence="1 2">
    <name type="scientific">Fusarium austroamericanum</name>
    <dbReference type="NCBI Taxonomy" id="282268"/>
    <lineage>
        <taxon>Eukaryota</taxon>
        <taxon>Fungi</taxon>
        <taxon>Dikarya</taxon>
        <taxon>Ascomycota</taxon>
        <taxon>Pezizomycotina</taxon>
        <taxon>Sordariomycetes</taxon>
        <taxon>Hypocreomycetidae</taxon>
        <taxon>Hypocreales</taxon>
        <taxon>Nectriaceae</taxon>
        <taxon>Fusarium</taxon>
    </lineage>
</organism>
<sequence length="203" mass="23840">MSRRIIPDQLCSEGTIKYVGFEETKAAHLWEIFSRLSDRTQRETFSWLRPSKIELVDFLTNSVCQRNDVCVDDDAAWSRCMERWGIANEMQDAIMDQRFKKFRLTRTCEQWIRPVDEVCRFDKATVVIGNVSSKPEVLLKELESWEDVTNDHVLHTDDNGNADVQFAFSGDSHGREFLKDHVTDFKILSYSNTEYLEWIDEEK</sequence>
<dbReference type="EMBL" id="JAAMOD010000108">
    <property type="protein sequence ID" value="KAF5240812.1"/>
    <property type="molecule type" value="Genomic_DNA"/>
</dbReference>
<accession>A0AAN6HGZ1</accession>
<evidence type="ECO:0000313" key="1">
    <source>
        <dbReference type="EMBL" id="KAF5240812.1"/>
    </source>
</evidence>
<name>A0AAN6HGZ1_FUSAU</name>
<comment type="caution">
    <text evidence="1">The sequence shown here is derived from an EMBL/GenBank/DDBJ whole genome shotgun (WGS) entry which is preliminary data.</text>
</comment>
<gene>
    <name evidence="1" type="ORF">FAUST_4193</name>
</gene>
<proteinExistence type="predicted"/>
<keyword evidence="2" id="KW-1185">Reference proteome</keyword>
<reference evidence="1 2" key="1">
    <citation type="submission" date="2020-02" db="EMBL/GenBank/DDBJ databases">
        <title>Identification and distribution of gene clusters putatively required for synthesis of sphingolipid metabolism inhibitors in phylogenetically diverse species of the filamentous fungus Fusarium.</title>
        <authorList>
            <person name="Kim H.-S."/>
            <person name="Busman M."/>
            <person name="Brown D.W."/>
            <person name="Divon H."/>
            <person name="Uhlig S."/>
            <person name="Proctor R.H."/>
        </authorList>
    </citation>
    <scope>NUCLEOTIDE SEQUENCE [LARGE SCALE GENOMIC DNA]</scope>
    <source>
        <strain evidence="1 2">NRRL 2903</strain>
    </source>
</reference>